<dbReference type="InterPro" id="IPR000073">
    <property type="entry name" value="AB_hydrolase_1"/>
</dbReference>
<dbReference type="SUPFAM" id="SSF53474">
    <property type="entry name" value="alpha/beta-Hydrolases"/>
    <property type="match status" value="1"/>
</dbReference>
<organism evidence="3 4">
    <name type="scientific">Pedobacter frigiditerrae</name>
    <dbReference type="NCBI Taxonomy" id="2530452"/>
    <lineage>
        <taxon>Bacteria</taxon>
        <taxon>Pseudomonadati</taxon>
        <taxon>Bacteroidota</taxon>
        <taxon>Sphingobacteriia</taxon>
        <taxon>Sphingobacteriales</taxon>
        <taxon>Sphingobacteriaceae</taxon>
        <taxon>Pedobacter</taxon>
    </lineage>
</organism>
<dbReference type="Gene3D" id="3.40.50.1820">
    <property type="entry name" value="alpha/beta hydrolase"/>
    <property type="match status" value="1"/>
</dbReference>
<dbReference type="RefSeq" id="WP_131554589.1">
    <property type="nucleotide sequence ID" value="NZ_SJSK01000005.1"/>
</dbReference>
<evidence type="ECO:0000259" key="2">
    <source>
        <dbReference type="Pfam" id="PF00561"/>
    </source>
</evidence>
<comment type="caution">
    <text evidence="3">The sequence shown here is derived from an EMBL/GenBank/DDBJ whole genome shotgun (WGS) entry which is preliminary data.</text>
</comment>
<keyword evidence="4" id="KW-1185">Reference proteome</keyword>
<dbReference type="PANTHER" id="PTHR43433">
    <property type="entry name" value="HYDROLASE, ALPHA/BETA FOLD FAMILY PROTEIN"/>
    <property type="match status" value="1"/>
</dbReference>
<dbReference type="InterPro" id="IPR029058">
    <property type="entry name" value="AB_hydrolase_fold"/>
</dbReference>
<name>A0A4R0MP09_9SPHI</name>
<dbReference type="AlphaFoldDB" id="A0A4R0MP09"/>
<dbReference type="Pfam" id="PF00561">
    <property type="entry name" value="Abhydrolase_1"/>
    <property type="match status" value="1"/>
</dbReference>
<dbReference type="InterPro" id="IPR050471">
    <property type="entry name" value="AB_hydrolase"/>
</dbReference>
<dbReference type="GO" id="GO:0004806">
    <property type="term" value="F:triacylglycerol lipase activity"/>
    <property type="evidence" value="ECO:0007669"/>
    <property type="project" value="TreeGrafter"/>
</dbReference>
<accession>A0A4R0MP09</accession>
<evidence type="ECO:0000256" key="1">
    <source>
        <dbReference type="SAM" id="SignalP"/>
    </source>
</evidence>
<reference evidence="3 4" key="1">
    <citation type="submission" date="2019-02" db="EMBL/GenBank/DDBJ databases">
        <title>Pedobacter sp. RP-1-13 sp. nov., isolated from Arctic soil.</title>
        <authorList>
            <person name="Dahal R.H."/>
        </authorList>
    </citation>
    <scope>NUCLEOTIDE SEQUENCE [LARGE SCALE GENOMIC DNA]</scope>
    <source>
        <strain evidence="3 4">RP-1-13</strain>
    </source>
</reference>
<sequence>MKIIVLVLSVLFGLQSFAQNSQTKPLRYFLQGEPSSSKAIQYGNNAIAGNYANAGDARIYYEIYGKGKPFVVLHGGGYGSIYEMHQLIDSLSKNYQVIAISTRGHGKSEIGKDPVTYEQRANDVISVINKVTKDKVNILGFSDGAYTSYKIASMYPERVEKVIAIGAGEQVPGLRKLILDIKEASNYDKLYYDQQLALMPQPNRLQEYWTNMASFYNTMIASKELFATIKCPVLVVAGERDMNAPLATIFAAYQMMPNSQLSIIPKAPHPVFLVNFAAVWASMGPFLKENSNK</sequence>
<dbReference type="Proteomes" id="UP000292884">
    <property type="component" value="Unassembled WGS sequence"/>
</dbReference>
<keyword evidence="1" id="KW-0732">Signal</keyword>
<feature type="signal peptide" evidence="1">
    <location>
        <begin position="1"/>
        <end position="18"/>
    </location>
</feature>
<dbReference type="OrthoDB" id="2247630at2"/>
<evidence type="ECO:0000313" key="3">
    <source>
        <dbReference type="EMBL" id="TCC88535.1"/>
    </source>
</evidence>
<feature type="domain" description="AB hydrolase-1" evidence="2">
    <location>
        <begin position="70"/>
        <end position="167"/>
    </location>
</feature>
<evidence type="ECO:0000313" key="4">
    <source>
        <dbReference type="Proteomes" id="UP000292884"/>
    </source>
</evidence>
<dbReference type="GO" id="GO:0046503">
    <property type="term" value="P:glycerolipid catabolic process"/>
    <property type="evidence" value="ECO:0007669"/>
    <property type="project" value="TreeGrafter"/>
</dbReference>
<protein>
    <submittedName>
        <fullName evidence="3">Alpha/beta hydrolase</fullName>
    </submittedName>
</protein>
<gene>
    <name evidence="3" type="ORF">EZ428_18005</name>
</gene>
<dbReference type="EMBL" id="SJSK01000005">
    <property type="protein sequence ID" value="TCC88535.1"/>
    <property type="molecule type" value="Genomic_DNA"/>
</dbReference>
<keyword evidence="3" id="KW-0378">Hydrolase</keyword>
<feature type="chain" id="PRO_5020920656" evidence="1">
    <location>
        <begin position="19"/>
        <end position="293"/>
    </location>
</feature>
<proteinExistence type="predicted"/>
<dbReference type="PANTHER" id="PTHR43433:SF5">
    <property type="entry name" value="AB HYDROLASE-1 DOMAIN-CONTAINING PROTEIN"/>
    <property type="match status" value="1"/>
</dbReference>
<dbReference type="PRINTS" id="PR00111">
    <property type="entry name" value="ABHYDROLASE"/>
</dbReference>